<keyword evidence="3" id="KW-1185">Reference proteome</keyword>
<name>A0ABY8AM77_9ACTN</name>
<reference evidence="2 3" key="1">
    <citation type="submission" date="2022-03" db="EMBL/GenBank/DDBJ databases">
        <title>Streptomyces yunnanensis P86,complete genome.</title>
        <authorList>
            <person name="Chen S."/>
            <person name="Zhang Q."/>
        </authorList>
    </citation>
    <scope>NUCLEOTIDE SEQUENCE [LARGE SCALE GENOMIC DNA]</scope>
    <source>
        <strain evidence="2 3">P86</strain>
    </source>
</reference>
<gene>
    <name evidence="2" type="ORF">MOV08_42065</name>
</gene>
<proteinExistence type="predicted"/>
<evidence type="ECO:0000313" key="3">
    <source>
        <dbReference type="Proteomes" id="UP001218629"/>
    </source>
</evidence>
<sequence>MTDQHSNAVAFAELHRLADHFFHGRADLDDAAHRLQAGSQAGAEVLLPAPAVPRVASTAVLDAAAEPTGPGTFGSATSALGPTEPNALPSGS</sequence>
<protein>
    <submittedName>
        <fullName evidence="2">Uncharacterized protein</fullName>
    </submittedName>
</protein>
<dbReference type="RefSeq" id="WP_275311440.1">
    <property type="nucleotide sequence ID" value="NZ_CP095749.1"/>
</dbReference>
<dbReference type="EMBL" id="CP095749">
    <property type="protein sequence ID" value="WEB45239.1"/>
    <property type="molecule type" value="Genomic_DNA"/>
</dbReference>
<evidence type="ECO:0000313" key="2">
    <source>
        <dbReference type="EMBL" id="WEB45239.1"/>
    </source>
</evidence>
<organism evidence="2 3">
    <name type="scientific">Streptomyces yunnanensis</name>
    <dbReference type="NCBI Taxonomy" id="156453"/>
    <lineage>
        <taxon>Bacteria</taxon>
        <taxon>Bacillati</taxon>
        <taxon>Actinomycetota</taxon>
        <taxon>Actinomycetes</taxon>
        <taxon>Kitasatosporales</taxon>
        <taxon>Streptomycetaceae</taxon>
        <taxon>Streptomyces</taxon>
    </lineage>
</organism>
<dbReference type="Proteomes" id="UP001218629">
    <property type="component" value="Chromosome"/>
</dbReference>
<evidence type="ECO:0000256" key="1">
    <source>
        <dbReference type="SAM" id="MobiDB-lite"/>
    </source>
</evidence>
<accession>A0ABY8AM77</accession>
<feature type="region of interest" description="Disordered" evidence="1">
    <location>
        <begin position="63"/>
        <end position="92"/>
    </location>
</feature>